<protein>
    <submittedName>
        <fullName evidence="2">Uncharacterized protein</fullName>
    </submittedName>
</protein>
<keyword evidence="3" id="KW-1185">Reference proteome</keyword>
<organism evidence="2 3">
    <name type="scientific">Borrelia turcica IST7</name>
    <dbReference type="NCBI Taxonomy" id="1104446"/>
    <lineage>
        <taxon>Bacteria</taxon>
        <taxon>Pseudomonadati</taxon>
        <taxon>Spirochaetota</taxon>
        <taxon>Spirochaetia</taxon>
        <taxon>Spirochaetales</taxon>
        <taxon>Borreliaceae</taxon>
        <taxon>Borrelia</taxon>
    </lineage>
</organism>
<proteinExistence type="predicted"/>
<name>A0A386PNK0_9SPIR</name>
<evidence type="ECO:0000256" key="1">
    <source>
        <dbReference type="SAM" id="MobiDB-lite"/>
    </source>
</evidence>
<dbReference type="KEGG" id="btur:DB313_06010"/>
<evidence type="ECO:0000313" key="2">
    <source>
        <dbReference type="EMBL" id="AYE37056.1"/>
    </source>
</evidence>
<dbReference type="AlphaFoldDB" id="A0A386PNK0"/>
<gene>
    <name evidence="2" type="ORF">DB313_06010</name>
</gene>
<keyword evidence="2" id="KW-0614">Plasmid</keyword>
<feature type="region of interest" description="Disordered" evidence="1">
    <location>
        <begin position="1"/>
        <end position="60"/>
    </location>
</feature>
<evidence type="ECO:0000313" key="3">
    <source>
        <dbReference type="Proteomes" id="UP000275571"/>
    </source>
</evidence>
<accession>A0A386PNK0</accession>
<dbReference type="RefSeq" id="WP_120104977.1">
    <property type="nucleotide sequence ID" value="NZ_CP028890.1"/>
</dbReference>
<feature type="compositionally biased region" description="Polar residues" evidence="1">
    <location>
        <begin position="26"/>
        <end position="40"/>
    </location>
</feature>
<dbReference type="Proteomes" id="UP000275571">
    <property type="component" value="Plasmid lp34"/>
</dbReference>
<sequence>MHTNKEQTDKFNNILNQDTQDKKSEVQPSLLSSSEHNTSQETRKRRLRTKKDYQIKHFYD</sequence>
<reference evidence="2 3" key="1">
    <citation type="journal article" date="2018" name="Infect. Genet. Evol.">
        <title>Genome-wide analysis of Borrelia turcica and 'Candidatus Borrelia tachyglossi' shows relapsing fever-like genomes with unique genomic links to Lyme disease Borrelia.</title>
        <authorList>
            <person name="Gofton A.W."/>
            <person name="Margos G."/>
            <person name="Fingerle V."/>
            <person name="Hepner S."/>
            <person name="Loh S.M."/>
            <person name="Ryan U."/>
            <person name="Irwin P."/>
            <person name="Oskam C.L."/>
        </authorList>
    </citation>
    <scope>NUCLEOTIDE SEQUENCE [LARGE SCALE GENOMIC DNA]</scope>
    <source>
        <strain evidence="2 3">IST7</strain>
        <plasmid evidence="2">lp34</plasmid>
    </source>
</reference>
<dbReference type="EMBL" id="CP028890">
    <property type="protein sequence ID" value="AYE37056.1"/>
    <property type="molecule type" value="Genomic_DNA"/>
</dbReference>
<feature type="compositionally biased region" description="Basic and acidic residues" evidence="1">
    <location>
        <begin position="50"/>
        <end position="60"/>
    </location>
</feature>
<geneLocation type="plasmid" evidence="2 3">
    <name>lp34</name>
</geneLocation>